<dbReference type="Proteomes" id="UP000648239">
    <property type="component" value="Unassembled WGS sequence"/>
</dbReference>
<evidence type="ECO:0000313" key="4">
    <source>
        <dbReference type="EMBL" id="MBD3867600.1"/>
    </source>
</evidence>
<feature type="signal peptide" evidence="2">
    <location>
        <begin position="1"/>
        <end position="25"/>
    </location>
</feature>
<evidence type="ECO:0000259" key="3">
    <source>
        <dbReference type="Pfam" id="PF00144"/>
    </source>
</evidence>
<evidence type="ECO:0000256" key="2">
    <source>
        <dbReference type="SAM" id="SignalP"/>
    </source>
</evidence>
<dbReference type="InterPro" id="IPR001466">
    <property type="entry name" value="Beta-lactam-related"/>
</dbReference>
<protein>
    <submittedName>
        <fullName evidence="4">Beta-lactamase family protein</fullName>
    </submittedName>
</protein>
<dbReference type="Gene3D" id="3.40.710.10">
    <property type="entry name" value="DD-peptidase/beta-lactamase superfamily"/>
    <property type="match status" value="1"/>
</dbReference>
<feature type="compositionally biased region" description="Basic and acidic residues" evidence="1">
    <location>
        <begin position="724"/>
        <end position="734"/>
    </location>
</feature>
<accession>A0A8J6XYH3</accession>
<feature type="domain" description="Beta-lactamase-related" evidence="3">
    <location>
        <begin position="55"/>
        <end position="382"/>
    </location>
</feature>
<proteinExistence type="predicted"/>
<sequence>MPHLSRALFACIILTVCLTTILAEAPAGPAGPAFPDADPASTGIPARALEILSGRVQELVDNQEIVGGELVIIQNRRTVFREAFGWKDREAGQTMEVDAVYCVRSMTKPLVGTAIQMLIDENRLRLDTPVHEILPFFAGPQTGKITVRHLMNHTGGFPFTTIGKPLAEYADLAGIAAEAAGTELLFEPGSRFEYSDAGSDTLGAIVAKITGSPVERFIQERILDPMGMTDTVPLLGDNDKVKARIPSAYSGGTGSWTKHWEPTDPPIFPIFLTSQSLFSTTTDYARFLTLWMDQGKTGDRRLLSPEAVERGLETASSMGEYPVGFGDLDLYYGQQWMVYAGPGEDGSPKPVLFGHNGSDGTHAWAWPERDLMVLFFTQSRGTMAGIGLESLLQTLLIDGKLDDPSLNRRVPTKEELQQVAGMYWDETNAVAYYIVTPRENGLTVERPGSMHLVFKADKTPGRFVHEVNPQVWVEFLRSESGAVDSMRYAFGGPLETGPRYTTVDGLPSAEEIVARVMEAHGADRLPELGVVRVSGTLNYETRKMAGPMTTLFDTNRERTEVRFDSMTQIVVKSGDRAWSDNPATGVQELDGELREQTLLDRYHVRFGDWTQHYESVEVLKRLEAGGSTILLVRVVPRESPGATMYVDEETGLLRRIDSLVLIPGLGIAGVKTQFHDYRDVGGMQIPFRVESQFATPMIGKVVNTLETVETGVEVSADTFAEPSSKGENDLGKED</sequence>
<dbReference type="EMBL" id="JACXWD010000012">
    <property type="protein sequence ID" value="MBD3867600.1"/>
    <property type="molecule type" value="Genomic_DNA"/>
</dbReference>
<organism evidence="4 5">
    <name type="scientific">Candidatus Polarisedimenticola svalbardensis</name>
    <dbReference type="NCBI Taxonomy" id="2886004"/>
    <lineage>
        <taxon>Bacteria</taxon>
        <taxon>Pseudomonadati</taxon>
        <taxon>Acidobacteriota</taxon>
        <taxon>Candidatus Polarisedimenticolia</taxon>
        <taxon>Candidatus Polarisedimenticolales</taxon>
        <taxon>Candidatus Polarisedimenticolaceae</taxon>
        <taxon>Candidatus Polarisedimenticola</taxon>
    </lineage>
</organism>
<feature type="chain" id="PRO_5035167132" evidence="2">
    <location>
        <begin position="26"/>
        <end position="734"/>
    </location>
</feature>
<dbReference type="SUPFAM" id="SSF56601">
    <property type="entry name" value="beta-lactamase/transpeptidase-like"/>
    <property type="match status" value="1"/>
</dbReference>
<keyword evidence="2" id="KW-0732">Signal</keyword>
<dbReference type="PANTHER" id="PTHR43283:SF3">
    <property type="entry name" value="BETA-LACTAMASE FAMILY PROTEIN (AFU_ORTHOLOGUE AFUA_5G07500)"/>
    <property type="match status" value="1"/>
</dbReference>
<dbReference type="InterPro" id="IPR050789">
    <property type="entry name" value="Diverse_Enzym_Activities"/>
</dbReference>
<reference evidence="4 5" key="1">
    <citation type="submission" date="2020-08" db="EMBL/GenBank/DDBJ databases">
        <title>Acidobacteriota in marine sediments use diverse sulfur dissimilation pathways.</title>
        <authorList>
            <person name="Wasmund K."/>
        </authorList>
    </citation>
    <scope>NUCLEOTIDE SEQUENCE [LARGE SCALE GENOMIC DNA]</scope>
    <source>
        <strain evidence="4">MAG AM4</strain>
    </source>
</reference>
<dbReference type="PANTHER" id="PTHR43283">
    <property type="entry name" value="BETA-LACTAMASE-RELATED"/>
    <property type="match status" value="1"/>
</dbReference>
<dbReference type="Pfam" id="PF00144">
    <property type="entry name" value="Beta-lactamase"/>
    <property type="match status" value="1"/>
</dbReference>
<gene>
    <name evidence="4" type="ORF">IFK94_05695</name>
</gene>
<comment type="caution">
    <text evidence="4">The sequence shown here is derived from an EMBL/GenBank/DDBJ whole genome shotgun (WGS) entry which is preliminary data.</text>
</comment>
<dbReference type="AlphaFoldDB" id="A0A8J6XYH3"/>
<evidence type="ECO:0000313" key="5">
    <source>
        <dbReference type="Proteomes" id="UP000648239"/>
    </source>
</evidence>
<dbReference type="InterPro" id="IPR012338">
    <property type="entry name" value="Beta-lactam/transpept-like"/>
</dbReference>
<feature type="region of interest" description="Disordered" evidence="1">
    <location>
        <begin position="714"/>
        <end position="734"/>
    </location>
</feature>
<evidence type="ECO:0000256" key="1">
    <source>
        <dbReference type="SAM" id="MobiDB-lite"/>
    </source>
</evidence>
<name>A0A8J6XYH3_9BACT</name>